<feature type="region of interest" description="Disordered" evidence="1">
    <location>
        <begin position="1"/>
        <end position="40"/>
    </location>
</feature>
<dbReference type="AlphaFoldDB" id="A0A8K0UI01"/>
<dbReference type="OrthoDB" id="3259884at2759"/>
<comment type="caution">
    <text evidence="2">The sequence shown here is derived from an EMBL/GenBank/DDBJ whole genome shotgun (WGS) entry which is preliminary data.</text>
</comment>
<feature type="region of interest" description="Disordered" evidence="1">
    <location>
        <begin position="158"/>
        <end position="197"/>
    </location>
</feature>
<evidence type="ECO:0000313" key="3">
    <source>
        <dbReference type="Proteomes" id="UP000813824"/>
    </source>
</evidence>
<gene>
    <name evidence="2" type="ORF">BXZ70DRAFT_1011681</name>
</gene>
<reference evidence="2" key="1">
    <citation type="journal article" date="2021" name="New Phytol.">
        <title>Evolutionary innovations through gain and loss of genes in the ectomycorrhizal Boletales.</title>
        <authorList>
            <person name="Wu G."/>
            <person name="Miyauchi S."/>
            <person name="Morin E."/>
            <person name="Kuo A."/>
            <person name="Drula E."/>
            <person name="Varga T."/>
            <person name="Kohler A."/>
            <person name="Feng B."/>
            <person name="Cao Y."/>
            <person name="Lipzen A."/>
            <person name="Daum C."/>
            <person name="Hundley H."/>
            <person name="Pangilinan J."/>
            <person name="Johnson J."/>
            <person name="Barry K."/>
            <person name="LaButti K."/>
            <person name="Ng V."/>
            <person name="Ahrendt S."/>
            <person name="Min B."/>
            <person name="Choi I.G."/>
            <person name="Park H."/>
            <person name="Plett J.M."/>
            <person name="Magnuson J."/>
            <person name="Spatafora J.W."/>
            <person name="Nagy L.G."/>
            <person name="Henrissat B."/>
            <person name="Grigoriev I.V."/>
            <person name="Yang Z.L."/>
            <person name="Xu J."/>
            <person name="Martin F.M."/>
        </authorList>
    </citation>
    <scope>NUCLEOTIDE SEQUENCE</scope>
    <source>
        <strain evidence="2">KKN 215</strain>
    </source>
</reference>
<accession>A0A8K0UI01</accession>
<feature type="compositionally biased region" description="Polar residues" evidence="1">
    <location>
        <begin position="11"/>
        <end position="25"/>
    </location>
</feature>
<evidence type="ECO:0000256" key="1">
    <source>
        <dbReference type="SAM" id="MobiDB-lite"/>
    </source>
</evidence>
<name>A0A8K0UI01_9AGAR</name>
<organism evidence="2 3">
    <name type="scientific">Cristinia sonorae</name>
    <dbReference type="NCBI Taxonomy" id="1940300"/>
    <lineage>
        <taxon>Eukaryota</taxon>
        <taxon>Fungi</taxon>
        <taxon>Dikarya</taxon>
        <taxon>Basidiomycota</taxon>
        <taxon>Agaricomycotina</taxon>
        <taxon>Agaricomycetes</taxon>
        <taxon>Agaricomycetidae</taxon>
        <taxon>Agaricales</taxon>
        <taxon>Pleurotineae</taxon>
        <taxon>Stephanosporaceae</taxon>
        <taxon>Cristinia</taxon>
    </lineage>
</organism>
<evidence type="ECO:0000313" key="2">
    <source>
        <dbReference type="EMBL" id="KAH8086589.1"/>
    </source>
</evidence>
<dbReference type="Proteomes" id="UP000813824">
    <property type="component" value="Unassembled WGS sequence"/>
</dbReference>
<proteinExistence type="predicted"/>
<dbReference type="EMBL" id="JAEVFJ010000042">
    <property type="protein sequence ID" value="KAH8086589.1"/>
    <property type="molecule type" value="Genomic_DNA"/>
</dbReference>
<feature type="compositionally biased region" description="Basic residues" evidence="1">
    <location>
        <begin position="159"/>
        <end position="171"/>
    </location>
</feature>
<protein>
    <submittedName>
        <fullName evidence="2">Uncharacterized protein</fullName>
    </submittedName>
</protein>
<keyword evidence="3" id="KW-1185">Reference proteome</keyword>
<sequence length="363" mass="39797">MSSPPSPDKGPQSNPGSPHSSTQSDVFRPDYANPAPSSHPRVTFSIAVTHYIKKSKTVKGKTTVSKKAEKPKSKELVFELRGSRYLDFLKAVLEKHGLSKYKVSDSAVFPFSYYHKGRPKSNALVVDTHSDFNDLVKKARDESLRAINIMVDMEEVERHCHRRKRKGSHRLHGSDDERSFSDSSSESDNAHDGDLDNTCGRLTEDSLSTEECIIAEIPQKLVKKYPSPLGSDAEATYLYPDGHALPLTDIRLREWSEAIADHTATLNKPPNITSFDRSKRGVALHPMRQKVAAAEAVNTTELQIVDGVVEKLGSSLIQAISALSSTNHPVPTTTSAASIPVTPRTPIKAVAAIPPLYPSPNQS</sequence>